<keyword evidence="4" id="KW-0010">Activator</keyword>
<dbReference type="FunFam" id="1.10.10.60:FF:000132">
    <property type="entry name" value="AraC family transcriptional regulator"/>
    <property type="match status" value="1"/>
</dbReference>
<protein>
    <submittedName>
        <fullName evidence="7">AraC family transcriptional regulator</fullName>
    </submittedName>
</protein>
<dbReference type="InterPro" id="IPR011051">
    <property type="entry name" value="RmlC_Cupin_sf"/>
</dbReference>
<dbReference type="InterPro" id="IPR009057">
    <property type="entry name" value="Homeodomain-like_sf"/>
</dbReference>
<dbReference type="Gene3D" id="2.60.120.10">
    <property type="entry name" value="Jelly Rolls"/>
    <property type="match status" value="1"/>
</dbReference>
<evidence type="ECO:0000256" key="5">
    <source>
        <dbReference type="ARBA" id="ARBA00023163"/>
    </source>
</evidence>
<dbReference type="PANTHER" id="PTHR11019">
    <property type="entry name" value="HTH-TYPE TRANSCRIPTIONAL REGULATOR NIMR"/>
    <property type="match status" value="1"/>
</dbReference>
<reference evidence="7 8" key="1">
    <citation type="submission" date="2019-04" db="EMBL/GenBank/DDBJ databases">
        <title>Lampropedia sp YIM MLB12 draf genome.</title>
        <authorList>
            <person name="Wang Y.-X."/>
        </authorList>
    </citation>
    <scope>NUCLEOTIDE SEQUENCE [LARGE SCALE GENOMIC DNA]</scope>
    <source>
        <strain evidence="7 8">YIM MLB12</strain>
    </source>
</reference>
<evidence type="ECO:0000313" key="8">
    <source>
        <dbReference type="Proteomes" id="UP000306236"/>
    </source>
</evidence>
<evidence type="ECO:0000313" key="7">
    <source>
        <dbReference type="EMBL" id="THJ36575.1"/>
    </source>
</evidence>
<accession>A0A4S5BZP7</accession>
<gene>
    <name evidence="7" type="ORF">E8K88_01390</name>
</gene>
<evidence type="ECO:0000256" key="2">
    <source>
        <dbReference type="ARBA" id="ARBA00023015"/>
    </source>
</evidence>
<dbReference type="SUPFAM" id="SSF46689">
    <property type="entry name" value="Homeodomain-like"/>
    <property type="match status" value="1"/>
</dbReference>
<dbReference type="Pfam" id="PF12833">
    <property type="entry name" value="HTH_18"/>
    <property type="match status" value="1"/>
</dbReference>
<evidence type="ECO:0000259" key="6">
    <source>
        <dbReference type="PROSITE" id="PS01124"/>
    </source>
</evidence>
<dbReference type="CDD" id="cd06124">
    <property type="entry name" value="cupin_NimR-like_N"/>
    <property type="match status" value="1"/>
</dbReference>
<comment type="caution">
    <text evidence="7">The sequence shown here is derived from an EMBL/GenBank/DDBJ whole genome shotgun (WGS) entry which is preliminary data.</text>
</comment>
<keyword evidence="8" id="KW-1185">Reference proteome</keyword>
<organism evidence="7 8">
    <name type="scientific">Lampropedia aestuarii</name>
    <dbReference type="NCBI Taxonomy" id="2562762"/>
    <lineage>
        <taxon>Bacteria</taxon>
        <taxon>Pseudomonadati</taxon>
        <taxon>Pseudomonadota</taxon>
        <taxon>Betaproteobacteria</taxon>
        <taxon>Burkholderiales</taxon>
        <taxon>Comamonadaceae</taxon>
        <taxon>Lampropedia</taxon>
    </lineage>
</organism>
<dbReference type="Gene3D" id="1.10.10.60">
    <property type="entry name" value="Homeodomain-like"/>
    <property type="match status" value="2"/>
</dbReference>
<dbReference type="GO" id="GO:0003700">
    <property type="term" value="F:DNA-binding transcription factor activity"/>
    <property type="evidence" value="ECO:0007669"/>
    <property type="project" value="InterPro"/>
</dbReference>
<dbReference type="PROSITE" id="PS01124">
    <property type="entry name" value="HTH_ARAC_FAMILY_2"/>
    <property type="match status" value="1"/>
</dbReference>
<dbReference type="InterPro" id="IPR018060">
    <property type="entry name" value="HTH_AraC"/>
</dbReference>
<sequence>MLNTPLASVDALARSVLAIGTDYPPGTLLETHSHRRAQLLYGMRGVMEVDTEDGSWAIPPYSGVWIPAGKPHRVRMHGVSTRSLYIEPASAPRSSAQCEALVVAPLLHQLLLACVELPALYDEQGRDGALISLLLHEIRLAQTMPLFAPMPHDPELALLCKAFLKAPNIQSCPQDWAAQLHKSLRSFTRFFHQQTGMAFGAWRQQACLLAALPQLSAGASVTHIALELGYESPSAFSTMFRKKLGKSPAQFIRTENQASS</sequence>
<keyword evidence="1" id="KW-0678">Repressor</keyword>
<keyword evidence="2" id="KW-0805">Transcription regulation</keyword>
<dbReference type="OrthoDB" id="2536004at2"/>
<dbReference type="AlphaFoldDB" id="A0A4S5BZP7"/>
<dbReference type="InterPro" id="IPR014710">
    <property type="entry name" value="RmlC-like_jellyroll"/>
</dbReference>
<dbReference type="GO" id="GO:0043565">
    <property type="term" value="F:sequence-specific DNA binding"/>
    <property type="evidence" value="ECO:0007669"/>
    <property type="project" value="InterPro"/>
</dbReference>
<dbReference type="PANTHER" id="PTHR11019:SF159">
    <property type="entry name" value="TRANSCRIPTIONAL REGULATOR-RELATED"/>
    <property type="match status" value="1"/>
</dbReference>
<evidence type="ECO:0000256" key="4">
    <source>
        <dbReference type="ARBA" id="ARBA00023159"/>
    </source>
</evidence>
<dbReference type="PRINTS" id="PR00032">
    <property type="entry name" value="HTHARAC"/>
</dbReference>
<dbReference type="SMART" id="SM00342">
    <property type="entry name" value="HTH_ARAC"/>
    <property type="match status" value="1"/>
</dbReference>
<evidence type="ECO:0000256" key="1">
    <source>
        <dbReference type="ARBA" id="ARBA00022491"/>
    </source>
</evidence>
<dbReference type="SUPFAM" id="SSF51182">
    <property type="entry name" value="RmlC-like cupins"/>
    <property type="match status" value="1"/>
</dbReference>
<evidence type="ECO:0000256" key="3">
    <source>
        <dbReference type="ARBA" id="ARBA00023125"/>
    </source>
</evidence>
<name>A0A4S5BZP7_9BURK</name>
<keyword evidence="3" id="KW-0238">DNA-binding</keyword>
<dbReference type="InterPro" id="IPR003313">
    <property type="entry name" value="AraC-bd"/>
</dbReference>
<dbReference type="EMBL" id="SSWX01000001">
    <property type="protein sequence ID" value="THJ36575.1"/>
    <property type="molecule type" value="Genomic_DNA"/>
</dbReference>
<dbReference type="Proteomes" id="UP000306236">
    <property type="component" value="Unassembled WGS sequence"/>
</dbReference>
<proteinExistence type="predicted"/>
<dbReference type="InterPro" id="IPR020449">
    <property type="entry name" value="Tscrpt_reg_AraC-type_HTH"/>
</dbReference>
<dbReference type="Pfam" id="PF02311">
    <property type="entry name" value="AraC_binding"/>
    <property type="match status" value="1"/>
</dbReference>
<dbReference type="RefSeq" id="WP_136404834.1">
    <property type="nucleotide sequence ID" value="NZ_JARXRQ010000024.1"/>
</dbReference>
<keyword evidence="5" id="KW-0804">Transcription</keyword>
<feature type="domain" description="HTH araC/xylS-type" evidence="6">
    <location>
        <begin position="177"/>
        <end position="254"/>
    </location>
</feature>